<gene>
    <name evidence="2" type="ORF">GCM10011376_37230</name>
</gene>
<dbReference type="Proteomes" id="UP000597341">
    <property type="component" value="Unassembled WGS sequence"/>
</dbReference>
<evidence type="ECO:0000313" key="2">
    <source>
        <dbReference type="EMBL" id="GHE19113.1"/>
    </source>
</evidence>
<protein>
    <submittedName>
        <fullName evidence="2">Uncharacterized protein</fullName>
    </submittedName>
</protein>
<comment type="caution">
    <text evidence="2">The sequence shown here is derived from an EMBL/GenBank/DDBJ whole genome shotgun (WGS) entry which is preliminary data.</text>
</comment>
<dbReference type="EMBL" id="BNAD01000017">
    <property type="protein sequence ID" value="GHE19113.1"/>
    <property type="molecule type" value="Genomic_DNA"/>
</dbReference>
<keyword evidence="3" id="KW-1185">Reference proteome</keyword>
<proteinExistence type="predicted"/>
<name>A0ABQ3HQE7_9ACTN</name>
<evidence type="ECO:0000313" key="3">
    <source>
        <dbReference type="Proteomes" id="UP000597341"/>
    </source>
</evidence>
<feature type="region of interest" description="Disordered" evidence="1">
    <location>
        <begin position="29"/>
        <end position="64"/>
    </location>
</feature>
<accession>A0ABQ3HQE7</accession>
<feature type="compositionally biased region" description="Low complexity" evidence="1">
    <location>
        <begin position="39"/>
        <end position="56"/>
    </location>
</feature>
<evidence type="ECO:0000256" key="1">
    <source>
        <dbReference type="SAM" id="MobiDB-lite"/>
    </source>
</evidence>
<organism evidence="2 3">
    <name type="scientific">Nocardioides flavus</name>
    <name type="common">ex Wang et al. 2016</name>
    <dbReference type="NCBI Taxonomy" id="2058780"/>
    <lineage>
        <taxon>Bacteria</taxon>
        <taxon>Bacillati</taxon>
        <taxon>Actinomycetota</taxon>
        <taxon>Actinomycetes</taxon>
        <taxon>Propionibacteriales</taxon>
        <taxon>Nocardioidaceae</taxon>
        <taxon>Nocardioides</taxon>
    </lineage>
</organism>
<sequence>MFEWTAPHGYRYRRDRHGTTELDAHHLDDLGLVTGARAPSSTSDPPAPSSPSKNSPGIPRPRRR</sequence>
<reference evidence="3" key="1">
    <citation type="journal article" date="2019" name="Int. J. Syst. Evol. Microbiol.">
        <title>The Global Catalogue of Microorganisms (GCM) 10K type strain sequencing project: providing services to taxonomists for standard genome sequencing and annotation.</title>
        <authorList>
            <consortium name="The Broad Institute Genomics Platform"/>
            <consortium name="The Broad Institute Genome Sequencing Center for Infectious Disease"/>
            <person name="Wu L."/>
            <person name="Ma J."/>
        </authorList>
    </citation>
    <scope>NUCLEOTIDE SEQUENCE [LARGE SCALE GENOMIC DNA]</scope>
    <source>
        <strain evidence="3">CGMCC 1.12791</strain>
    </source>
</reference>